<evidence type="ECO:0000313" key="3">
    <source>
        <dbReference type="EMBL" id="CAL5052762.1"/>
    </source>
</evidence>
<dbReference type="CDD" id="cd22160">
    <property type="entry name" value="F-box_AtFBL13-like"/>
    <property type="match status" value="1"/>
</dbReference>
<dbReference type="InterPro" id="IPR053781">
    <property type="entry name" value="F-box_AtFBL13-like"/>
</dbReference>
<dbReference type="InterPro" id="IPR006566">
    <property type="entry name" value="FBD"/>
</dbReference>
<reference evidence="3" key="1">
    <citation type="submission" date="2024-10" db="EMBL/GenBank/DDBJ databases">
        <authorList>
            <person name="Ryan C."/>
        </authorList>
    </citation>
    <scope>NUCLEOTIDE SEQUENCE [LARGE SCALE GENOMIC DNA]</scope>
</reference>
<dbReference type="Pfam" id="PF00646">
    <property type="entry name" value="F-box"/>
    <property type="match status" value="1"/>
</dbReference>
<dbReference type="PANTHER" id="PTHR32141:SF179">
    <property type="entry name" value="F-BOX DOMAIN-CONTAINING PROTEIN"/>
    <property type="match status" value="1"/>
</dbReference>
<dbReference type="SUPFAM" id="SSF81383">
    <property type="entry name" value="F-box domain"/>
    <property type="match status" value="1"/>
</dbReference>
<dbReference type="InterPro" id="IPR055302">
    <property type="entry name" value="F-box_dom-containing"/>
</dbReference>
<keyword evidence="4" id="KW-1185">Reference proteome</keyword>
<dbReference type="PANTHER" id="PTHR32141">
    <property type="match status" value="1"/>
</dbReference>
<proteinExistence type="predicted"/>
<accession>A0ABC9E869</accession>
<feature type="compositionally biased region" description="Basic residues" evidence="1">
    <location>
        <begin position="100"/>
        <end position="110"/>
    </location>
</feature>
<feature type="region of interest" description="Disordered" evidence="1">
    <location>
        <begin position="88"/>
        <end position="252"/>
    </location>
</feature>
<gene>
    <name evidence="3" type="ORF">URODEC1_LOCUS92904</name>
</gene>
<dbReference type="EMBL" id="OZ075146">
    <property type="protein sequence ID" value="CAL5052762.1"/>
    <property type="molecule type" value="Genomic_DNA"/>
</dbReference>
<sequence length="452" mass="49235">MVLHFSYKAMPRPPVSPDAPLPYAAAARAPGDGIDRISRLPDAILKDIVSRLPAKDAVRTAALASRWRVLWRSVPLAVVDAQILPRFVPSDRAAPGGGRQHVHGRRRRGVPRSGGAPGSLPLLPVHPGPHGLAPGRDGALAQAPCRQGRPRTRLHQSPVAAGLSSPGRTLRLRRLAHQPAPRRVEVPQNRRPPSDRPLPQPPGARPKLDRHRGPRSPIPDGEEPRLEGPRCHHEPDRGTRSPRQPQPAVLAGDHVCPGGHHCGGCSSPREALAVDEQELRQELEDQDWPCTKPTDAGTLAVRSSGSGDRQHGHQGKLNLKFWQEAGHTECVQSHVKRIVFEEFLGKRSELSLLKFIAETAQVLERMVIMVTSESFSSVDDVKAKLKPLTSAKWANEGCKLSVFMSPVSERGSPAWNYRIGSDFSLSDPFDLMTADAEHRGGAIVLHHSSSTP</sequence>
<dbReference type="AlphaFoldDB" id="A0ABC9E869"/>
<evidence type="ECO:0000259" key="2">
    <source>
        <dbReference type="PROSITE" id="PS50181"/>
    </source>
</evidence>
<organism evidence="3 4">
    <name type="scientific">Urochloa decumbens</name>
    <dbReference type="NCBI Taxonomy" id="240449"/>
    <lineage>
        <taxon>Eukaryota</taxon>
        <taxon>Viridiplantae</taxon>
        <taxon>Streptophyta</taxon>
        <taxon>Embryophyta</taxon>
        <taxon>Tracheophyta</taxon>
        <taxon>Spermatophyta</taxon>
        <taxon>Magnoliopsida</taxon>
        <taxon>Liliopsida</taxon>
        <taxon>Poales</taxon>
        <taxon>Poaceae</taxon>
        <taxon>PACMAD clade</taxon>
        <taxon>Panicoideae</taxon>
        <taxon>Panicodae</taxon>
        <taxon>Paniceae</taxon>
        <taxon>Melinidinae</taxon>
        <taxon>Urochloa</taxon>
    </lineage>
</organism>
<feature type="compositionally biased region" description="Low complexity" evidence="1">
    <location>
        <begin position="111"/>
        <end position="135"/>
    </location>
</feature>
<name>A0ABC9E869_9POAL</name>
<feature type="compositionally biased region" description="Basic and acidic residues" evidence="1">
    <location>
        <begin position="222"/>
        <end position="239"/>
    </location>
</feature>
<dbReference type="Pfam" id="PF08387">
    <property type="entry name" value="FBD"/>
    <property type="match status" value="1"/>
</dbReference>
<dbReference type="InterPro" id="IPR001810">
    <property type="entry name" value="F-box_dom"/>
</dbReference>
<feature type="region of interest" description="Disordered" evidence="1">
    <location>
        <begin position="282"/>
        <end position="313"/>
    </location>
</feature>
<protein>
    <recommendedName>
        <fullName evidence="2">F-box domain-containing protein</fullName>
    </recommendedName>
</protein>
<dbReference type="PROSITE" id="PS50181">
    <property type="entry name" value="FBOX"/>
    <property type="match status" value="1"/>
</dbReference>
<dbReference type="Proteomes" id="UP001497457">
    <property type="component" value="Chromosome 36b"/>
</dbReference>
<evidence type="ECO:0000313" key="4">
    <source>
        <dbReference type="Proteomes" id="UP001497457"/>
    </source>
</evidence>
<evidence type="ECO:0000256" key="1">
    <source>
        <dbReference type="SAM" id="MobiDB-lite"/>
    </source>
</evidence>
<dbReference type="InterPro" id="IPR036047">
    <property type="entry name" value="F-box-like_dom_sf"/>
</dbReference>
<feature type="domain" description="F-box" evidence="2">
    <location>
        <begin position="34"/>
        <end position="70"/>
    </location>
</feature>
<feature type="compositionally biased region" description="Pro residues" evidence="1">
    <location>
        <begin position="195"/>
        <end position="204"/>
    </location>
</feature>